<proteinExistence type="predicted"/>
<evidence type="ECO:0000313" key="2">
    <source>
        <dbReference type="EMBL" id="KAF9452636.1"/>
    </source>
</evidence>
<sequence>MDYVQDQHKHDTPHSVISSRSVFPTSPADFNILPKSDRASRRRASCPSPRSDNSLSNSLNHTELTRLRSNAFWELRRSVAENGEGFVERMRDYEYLRSRQAPDSHRKGRRRIFNPQPSMNTTYSPDSDISDDDDDDIQIFAGEVSSIQNPRPCHDSWAFSRDVFGLYQSENGHSEGSGYAPSTVPCSSPPLTYHLDSEGLSMPTDSTSPTPPSTTPSSLSSPVQSQFIDIDNNSPSTSLSSSFVGRPPSISAERAVSDLTLALANGAGSISDYTCLQNLAGFRQLDAGQPGELWH</sequence>
<feature type="region of interest" description="Disordered" evidence="1">
    <location>
        <begin position="99"/>
        <end position="135"/>
    </location>
</feature>
<dbReference type="AlphaFoldDB" id="A0A9P5XMW6"/>
<feature type="compositionally biased region" description="Basic and acidic residues" evidence="1">
    <location>
        <begin position="1"/>
        <end position="13"/>
    </location>
</feature>
<evidence type="ECO:0000256" key="1">
    <source>
        <dbReference type="SAM" id="MobiDB-lite"/>
    </source>
</evidence>
<name>A0A9P5XMW6_9AGAR</name>
<dbReference type="Proteomes" id="UP000807342">
    <property type="component" value="Unassembled WGS sequence"/>
</dbReference>
<evidence type="ECO:0000313" key="3">
    <source>
        <dbReference type="Proteomes" id="UP000807342"/>
    </source>
</evidence>
<keyword evidence="3" id="KW-1185">Reference proteome</keyword>
<feature type="region of interest" description="Disordered" evidence="1">
    <location>
        <begin position="173"/>
        <end position="245"/>
    </location>
</feature>
<reference evidence="2" key="1">
    <citation type="submission" date="2020-11" db="EMBL/GenBank/DDBJ databases">
        <authorList>
            <consortium name="DOE Joint Genome Institute"/>
            <person name="Ahrendt S."/>
            <person name="Riley R."/>
            <person name="Andreopoulos W."/>
            <person name="Labutti K."/>
            <person name="Pangilinan J."/>
            <person name="Ruiz-Duenas F.J."/>
            <person name="Barrasa J.M."/>
            <person name="Sanchez-Garcia M."/>
            <person name="Camarero S."/>
            <person name="Miyauchi S."/>
            <person name="Serrano A."/>
            <person name="Linde D."/>
            <person name="Babiker R."/>
            <person name="Drula E."/>
            <person name="Ayuso-Fernandez I."/>
            <person name="Pacheco R."/>
            <person name="Padilla G."/>
            <person name="Ferreira P."/>
            <person name="Barriuso J."/>
            <person name="Kellner H."/>
            <person name="Castanera R."/>
            <person name="Alfaro M."/>
            <person name="Ramirez L."/>
            <person name="Pisabarro A.G."/>
            <person name="Kuo A."/>
            <person name="Tritt A."/>
            <person name="Lipzen A."/>
            <person name="He G."/>
            <person name="Yan M."/>
            <person name="Ng V."/>
            <person name="Cullen D."/>
            <person name="Martin F."/>
            <person name="Rosso M.-N."/>
            <person name="Henrissat B."/>
            <person name="Hibbett D."/>
            <person name="Martinez A.T."/>
            <person name="Grigoriev I.V."/>
        </authorList>
    </citation>
    <scope>NUCLEOTIDE SEQUENCE</scope>
    <source>
        <strain evidence="2">MF-IS2</strain>
    </source>
</reference>
<comment type="caution">
    <text evidence="2">The sequence shown here is derived from an EMBL/GenBank/DDBJ whole genome shotgun (WGS) entry which is preliminary data.</text>
</comment>
<feature type="region of interest" description="Disordered" evidence="1">
    <location>
        <begin position="1"/>
        <end position="59"/>
    </location>
</feature>
<feature type="compositionally biased region" description="Polar residues" evidence="1">
    <location>
        <begin position="223"/>
        <end position="233"/>
    </location>
</feature>
<dbReference type="OrthoDB" id="2688840at2759"/>
<feature type="compositionally biased region" description="Polar residues" evidence="1">
    <location>
        <begin position="15"/>
        <end position="24"/>
    </location>
</feature>
<feature type="compositionally biased region" description="Polar residues" evidence="1">
    <location>
        <begin position="115"/>
        <end position="125"/>
    </location>
</feature>
<accession>A0A9P5XMW6</accession>
<gene>
    <name evidence="2" type="ORF">P691DRAFT_177223</name>
</gene>
<dbReference type="EMBL" id="MU151069">
    <property type="protein sequence ID" value="KAF9452636.1"/>
    <property type="molecule type" value="Genomic_DNA"/>
</dbReference>
<organism evidence="2 3">
    <name type="scientific">Macrolepiota fuliginosa MF-IS2</name>
    <dbReference type="NCBI Taxonomy" id="1400762"/>
    <lineage>
        <taxon>Eukaryota</taxon>
        <taxon>Fungi</taxon>
        <taxon>Dikarya</taxon>
        <taxon>Basidiomycota</taxon>
        <taxon>Agaricomycotina</taxon>
        <taxon>Agaricomycetes</taxon>
        <taxon>Agaricomycetidae</taxon>
        <taxon>Agaricales</taxon>
        <taxon>Agaricineae</taxon>
        <taxon>Agaricaceae</taxon>
        <taxon>Macrolepiota</taxon>
    </lineage>
</organism>
<protein>
    <submittedName>
        <fullName evidence="2">Uncharacterized protein</fullName>
    </submittedName>
</protein>